<reference evidence="3 4" key="1">
    <citation type="submission" date="2016-06" db="EMBL/GenBank/DDBJ databases">
        <title>Four novel species of enterococci isolated from chicken manure.</title>
        <authorList>
            <person name="Van Tyne D."/>
        </authorList>
    </citation>
    <scope>NUCLEOTIDE SEQUENCE [LARGE SCALE GENOMIC DNA]</scope>
    <source>
        <strain evidence="3 4">CU12B</strain>
    </source>
</reference>
<dbReference type="EMBL" id="MAEL01000003">
    <property type="protein sequence ID" value="KAF1306098.1"/>
    <property type="molecule type" value="Genomic_DNA"/>
</dbReference>
<feature type="domain" description="6-phospho-N-acetylmuramidase C-terminal" evidence="1">
    <location>
        <begin position="243"/>
        <end position="351"/>
    </location>
</feature>
<evidence type="ECO:0008006" key="5">
    <source>
        <dbReference type="Google" id="ProtNLM"/>
    </source>
</evidence>
<dbReference type="PANTHER" id="PTHR38435:SF2">
    <property type="entry name" value="DUF871 DOMAIN-CONTAINING PROTEIN"/>
    <property type="match status" value="1"/>
</dbReference>
<dbReference type="RefSeq" id="WP_161900874.1">
    <property type="nucleotide sequence ID" value="NZ_MAEL01000003.1"/>
</dbReference>
<dbReference type="InterPro" id="IPR043894">
    <property type="entry name" value="MupG_C"/>
</dbReference>
<protein>
    <recommendedName>
        <fullName evidence="5">Outer surface protein</fullName>
    </recommendedName>
</protein>
<accession>A0ABQ6Z3B7</accession>
<keyword evidence="4" id="KW-1185">Reference proteome</keyword>
<dbReference type="Pfam" id="PF05913">
    <property type="entry name" value="MupG_C"/>
    <property type="match status" value="1"/>
</dbReference>
<dbReference type="InterPro" id="IPR017853">
    <property type="entry name" value="GH"/>
</dbReference>
<evidence type="ECO:0000313" key="4">
    <source>
        <dbReference type="Proteomes" id="UP000782705"/>
    </source>
</evidence>
<gene>
    <name evidence="3" type="ORF">BAU17_03130</name>
</gene>
<dbReference type="Proteomes" id="UP000782705">
    <property type="component" value="Unassembled WGS sequence"/>
</dbReference>
<evidence type="ECO:0000259" key="2">
    <source>
        <dbReference type="Pfam" id="PF19200"/>
    </source>
</evidence>
<dbReference type="SUPFAM" id="SSF50891">
    <property type="entry name" value="Cyclophilin-like"/>
    <property type="match status" value="1"/>
</dbReference>
<name>A0ABQ6Z3B7_9ENTE</name>
<dbReference type="Pfam" id="PF19200">
    <property type="entry name" value="MupG_N"/>
    <property type="match status" value="1"/>
</dbReference>
<dbReference type="InterPro" id="IPR013785">
    <property type="entry name" value="Aldolase_TIM"/>
</dbReference>
<dbReference type="InterPro" id="IPR029000">
    <property type="entry name" value="Cyclophilin-like_dom_sf"/>
</dbReference>
<dbReference type="InterPro" id="IPR008589">
    <property type="entry name" value="MupG"/>
</dbReference>
<dbReference type="Gene3D" id="2.40.100.10">
    <property type="entry name" value="Cyclophilin-like"/>
    <property type="match status" value="1"/>
</dbReference>
<evidence type="ECO:0000259" key="1">
    <source>
        <dbReference type="Pfam" id="PF05913"/>
    </source>
</evidence>
<dbReference type="InterPro" id="IPR043797">
    <property type="entry name" value="MupG_N"/>
</dbReference>
<organism evidence="3 4">
    <name type="scientific">Candidatus Enterococcus willemsii</name>
    <dbReference type="NCBI Taxonomy" id="1857215"/>
    <lineage>
        <taxon>Bacteria</taxon>
        <taxon>Bacillati</taxon>
        <taxon>Bacillota</taxon>
        <taxon>Bacilli</taxon>
        <taxon>Lactobacillales</taxon>
        <taxon>Enterococcaceae</taxon>
        <taxon>Enterococcus</taxon>
    </lineage>
</organism>
<sequence>MFGFSVFLGDHFQEEKKQYIKMMHQAGFKKVFTSLHIPEEDSQTVFANLQVLGALTQQLQMELMADISIDGLRRFEIDLKNPRALRQLVEMGVTGIRMDYGVDSQTMAHVSQVMTVGLNASTLTDEIVTDLTRYHADFTNMELWHNYYPRPETGLSRQYVQAINQKWRSLGLKTVAFVPGNHHLRGPLHQGLPTLEEHREIHPLAAAIDLSTCDCDDICIGDEGLTVAVQEQFRSYLQERKIQLHVSVIEEEHATLFIGTHTNRIDDARDVIRSQEARFKEIPTITPNKTEERLKGSVTLDNQKYLRYMGELQITKTDLLADEKVNVVAKVLTEDLPLVDCIFPGDVFELKVGI</sequence>
<dbReference type="SUPFAM" id="SSF51445">
    <property type="entry name" value="(Trans)glycosidases"/>
    <property type="match status" value="1"/>
</dbReference>
<comment type="caution">
    <text evidence="3">The sequence shown here is derived from an EMBL/GenBank/DDBJ whole genome shotgun (WGS) entry which is preliminary data.</text>
</comment>
<evidence type="ECO:0000313" key="3">
    <source>
        <dbReference type="EMBL" id="KAF1306098.1"/>
    </source>
</evidence>
<feature type="domain" description="6-phospho-N-acetylmuramidase N-terminal" evidence="2">
    <location>
        <begin position="2"/>
        <end position="233"/>
    </location>
</feature>
<dbReference type="PANTHER" id="PTHR38435">
    <property type="match status" value="1"/>
</dbReference>
<dbReference type="Gene3D" id="3.20.20.70">
    <property type="entry name" value="Aldolase class I"/>
    <property type="match status" value="1"/>
</dbReference>
<proteinExistence type="predicted"/>